<dbReference type="Pfam" id="PF06754">
    <property type="entry name" value="PhnG"/>
    <property type="match status" value="1"/>
</dbReference>
<geneLocation type="plasmid" evidence="2">
    <name>psj05684b</name>
</geneLocation>
<dbReference type="NCBIfam" id="TIGR03293">
    <property type="entry name" value="PhnG_redo"/>
    <property type="match status" value="1"/>
</dbReference>
<keyword evidence="2" id="KW-1185">Reference proteome</keyword>
<proteinExistence type="predicted"/>
<evidence type="ECO:0000313" key="2">
    <source>
        <dbReference type="Proteomes" id="UP000217211"/>
    </source>
</evidence>
<gene>
    <name evidence="1" type="ORF">SJ05684_b43850</name>
</gene>
<keyword evidence="1" id="KW-0614">Plasmid</keyword>
<dbReference type="KEGG" id="esj:SJ05684_b43850"/>
<reference evidence="1 2" key="1">
    <citation type="submission" date="2017-08" db="EMBL/GenBank/DDBJ databases">
        <title>Multipartite genome sequences of Sinorhizobium species nodulating soybeans.</title>
        <authorList>
            <person name="Tian C.F."/>
        </authorList>
    </citation>
    <scope>NUCLEOTIDE SEQUENCE [LARGE SCALE GENOMIC DNA]</scope>
    <source>
        <strain evidence="1 2">CCBAU 05684</strain>
        <plasmid evidence="2">psj05684b</plasmid>
    </source>
</reference>
<dbReference type="GO" id="GO:0015716">
    <property type="term" value="P:organic phosphonate transport"/>
    <property type="evidence" value="ECO:0007669"/>
    <property type="project" value="InterPro"/>
</dbReference>
<evidence type="ECO:0000313" key="1">
    <source>
        <dbReference type="EMBL" id="ASY65367.1"/>
    </source>
</evidence>
<dbReference type="AlphaFoldDB" id="A0A249PHZ4"/>
<dbReference type="eggNOG" id="COG3624">
    <property type="taxonomic scope" value="Bacteria"/>
</dbReference>
<name>A0A249PHZ4_9HYPH</name>
<dbReference type="Proteomes" id="UP000217211">
    <property type="component" value="Plasmid pSJ05684b"/>
</dbReference>
<dbReference type="InterPro" id="IPR009609">
    <property type="entry name" value="Phosphonate_metab_PhnG"/>
</dbReference>
<dbReference type="EMBL" id="CP023068">
    <property type="protein sequence ID" value="ASY65367.1"/>
    <property type="molecule type" value="Genomic_DNA"/>
</dbReference>
<organism evidence="1 2">
    <name type="scientific">Sinorhizobium sojae CCBAU 05684</name>
    <dbReference type="NCBI Taxonomy" id="716928"/>
    <lineage>
        <taxon>Bacteria</taxon>
        <taxon>Pseudomonadati</taxon>
        <taxon>Pseudomonadota</taxon>
        <taxon>Alphaproteobacteria</taxon>
        <taxon>Hyphomicrobiales</taxon>
        <taxon>Rhizobiaceae</taxon>
        <taxon>Sinorhizobium/Ensifer group</taxon>
        <taxon>Sinorhizobium</taxon>
    </lineage>
</organism>
<dbReference type="GO" id="GO:0019634">
    <property type="term" value="P:organic phosphonate metabolic process"/>
    <property type="evidence" value="ECO:0007669"/>
    <property type="project" value="InterPro"/>
</dbReference>
<sequence length="161" mass="17562">MIMNATEKHDHDDLPEPAAERREAMRLLARATGAELAAAWQAIADKPEVAAVRGPETGLVMVRGRIGGGGDPFNLGEATVTRATVRLSSGEIGHGQLLGTDKERARFAAIFDALYQNPAYRPAVEALHRQIAARLLNEERRKAEETAATRVDFFTMVRGED</sequence>
<protein>
    <submittedName>
        <fullName evidence="1">PhnG protein</fullName>
    </submittedName>
</protein>
<accession>A0A249PHZ4</accession>
<dbReference type="STRING" id="716928.GCA_000261485_02400"/>